<keyword evidence="3" id="KW-0687">Ribonucleoprotein</keyword>
<dbReference type="InterPro" id="IPR035970">
    <property type="entry name" value="60S_ribosomal_eL19_sf"/>
</dbReference>
<proteinExistence type="inferred from homology"/>
<evidence type="ECO:0000256" key="2">
    <source>
        <dbReference type="ARBA" id="ARBA00022980"/>
    </source>
</evidence>
<comment type="similarity">
    <text evidence="1">Belongs to the eukaryotic ribosomal protein eL19 family.</text>
</comment>
<dbReference type="InterPro" id="IPR057259">
    <property type="entry name" value="Ribosomal_L19e"/>
</dbReference>
<dbReference type="InterPro" id="IPR057260">
    <property type="entry name" value="Ribosomal_L19e_C"/>
</dbReference>
<dbReference type="EMBL" id="FLRD01000835">
    <property type="protein sequence ID" value="SBT55718.1"/>
    <property type="molecule type" value="Genomic_DNA"/>
</dbReference>
<dbReference type="FunFam" id="1.10.1200.240:FF:000001">
    <property type="entry name" value="Ribosomal protein L19"/>
    <property type="match status" value="1"/>
</dbReference>
<dbReference type="PANTHER" id="PTHR10722">
    <property type="entry name" value="60S RIBOSOMAL PROTEIN L19"/>
    <property type="match status" value="1"/>
</dbReference>
<dbReference type="Gene3D" id="1.10.1650.10">
    <property type="match status" value="1"/>
</dbReference>
<protein>
    <submittedName>
        <fullName evidence="5">60S ribosomal protein L19, putative</fullName>
    </submittedName>
</protein>
<dbReference type="AlphaFoldDB" id="A0A1A9AHT1"/>
<dbReference type="FunFam" id="1.10.1650.10:FF:000001">
    <property type="entry name" value="Ribosomal protein L19"/>
    <property type="match status" value="1"/>
</dbReference>
<dbReference type="InterPro" id="IPR015972">
    <property type="entry name" value="Ribosomal_eL19_dom1"/>
</dbReference>
<keyword evidence="6" id="KW-1185">Reference proteome</keyword>
<gene>
    <name evidence="5" type="ORF">POVWA1_071760</name>
</gene>
<name>A0A1A9AHT1_PLAOA</name>
<feature type="domain" description="Large ribosomal subunit protein eL19" evidence="4">
    <location>
        <begin position="21"/>
        <end position="195"/>
    </location>
</feature>
<accession>A0A1A9AHT1</accession>
<evidence type="ECO:0000313" key="6">
    <source>
        <dbReference type="Proteomes" id="UP000078555"/>
    </source>
</evidence>
<dbReference type="Proteomes" id="UP000078555">
    <property type="component" value="Unassembled WGS sequence"/>
</dbReference>
<dbReference type="InterPro" id="IPR033935">
    <property type="entry name" value="Ribosomal_eL19_euk"/>
</dbReference>
<dbReference type="GO" id="GO:0022625">
    <property type="term" value="C:cytosolic large ribosomal subunit"/>
    <property type="evidence" value="ECO:0007669"/>
    <property type="project" value="InterPro"/>
</dbReference>
<dbReference type="GO" id="GO:0003723">
    <property type="term" value="F:RNA binding"/>
    <property type="evidence" value="ECO:0007669"/>
    <property type="project" value="InterPro"/>
</dbReference>
<dbReference type="InterPro" id="IPR000196">
    <property type="entry name" value="Ribosomal_eL19_dom"/>
</dbReference>
<evidence type="ECO:0000256" key="3">
    <source>
        <dbReference type="ARBA" id="ARBA00023274"/>
    </source>
</evidence>
<organism evidence="5 6">
    <name type="scientific">Plasmodium ovale wallikeri</name>
    <dbReference type="NCBI Taxonomy" id="864142"/>
    <lineage>
        <taxon>Eukaryota</taxon>
        <taxon>Sar</taxon>
        <taxon>Alveolata</taxon>
        <taxon>Apicomplexa</taxon>
        <taxon>Aconoidasida</taxon>
        <taxon>Haemosporida</taxon>
        <taxon>Plasmodiidae</taxon>
        <taxon>Plasmodium</taxon>
        <taxon>Plasmodium (Plasmodium)</taxon>
    </lineage>
</organism>
<reference evidence="6" key="1">
    <citation type="submission" date="2016-05" db="EMBL/GenBank/DDBJ databases">
        <authorList>
            <person name="Naeem Raeece"/>
        </authorList>
    </citation>
    <scope>NUCLEOTIDE SEQUENCE [LARGE SCALE GENOMIC DNA]</scope>
</reference>
<dbReference type="Gene3D" id="1.10.1200.240">
    <property type="match status" value="1"/>
</dbReference>
<dbReference type="InterPro" id="IPR039547">
    <property type="entry name" value="Ribosomal_eL19"/>
</dbReference>
<dbReference type="GO" id="GO:0006412">
    <property type="term" value="P:translation"/>
    <property type="evidence" value="ECO:0007669"/>
    <property type="project" value="InterPro"/>
</dbReference>
<keyword evidence="2 5" id="KW-0689">Ribosomal protein</keyword>
<evidence type="ECO:0000256" key="1">
    <source>
        <dbReference type="ARBA" id="ARBA00011082"/>
    </source>
</evidence>
<dbReference type="SUPFAM" id="SSF48140">
    <property type="entry name" value="Ribosomal protein L19 (L19e)"/>
    <property type="match status" value="2"/>
</dbReference>
<sequence length="232" mass="27693">MVILVRGILYPYDLCCSDRYSLKLQKRLAASVLKCGKNKIWMDPNEISEISLANSSKEKKKKKRIYLYTYLSLVYPYRGCYFPSRTGFSIRKLYKEGLILKKPQKIHSRARVRLYKLAKRKGRHMGIGKRKGTKNARTNQKTLWIKRQRVLRRLLKRLRDTKKIDRHLYHSFYLKCKGNQFKNKRTLIEAIQREKTETLKKKSIADQLEAKRLKAQILRNKRKMKKDKETVA</sequence>
<evidence type="ECO:0000313" key="5">
    <source>
        <dbReference type="EMBL" id="SBT55718.1"/>
    </source>
</evidence>
<dbReference type="GO" id="GO:0003735">
    <property type="term" value="F:structural constituent of ribosome"/>
    <property type="evidence" value="ECO:0007669"/>
    <property type="project" value="InterPro"/>
</dbReference>
<dbReference type="Pfam" id="PF25476">
    <property type="entry name" value="Ribosomal_L19e_C"/>
    <property type="match status" value="1"/>
</dbReference>
<dbReference type="SMART" id="SM01416">
    <property type="entry name" value="Ribosomal_L19e"/>
    <property type="match status" value="1"/>
</dbReference>
<dbReference type="CDD" id="cd01417">
    <property type="entry name" value="Ribosomal_L19e_E"/>
    <property type="match status" value="1"/>
</dbReference>
<evidence type="ECO:0000259" key="4">
    <source>
        <dbReference type="SMART" id="SM01416"/>
    </source>
</evidence>
<dbReference type="Pfam" id="PF01280">
    <property type="entry name" value="Ribosomal_L19e"/>
    <property type="match status" value="1"/>
</dbReference>